<dbReference type="EMBL" id="PPCV01000009">
    <property type="protein sequence ID" value="RXW31415.1"/>
    <property type="molecule type" value="Genomic_DNA"/>
</dbReference>
<dbReference type="CDD" id="cd04458">
    <property type="entry name" value="CSP_CDS"/>
    <property type="match status" value="1"/>
</dbReference>
<feature type="domain" description="CSD" evidence="5">
    <location>
        <begin position="1"/>
        <end position="66"/>
    </location>
</feature>
<evidence type="ECO:0000256" key="2">
    <source>
        <dbReference type="ARBA" id="ARBA00022490"/>
    </source>
</evidence>
<reference evidence="6 7" key="1">
    <citation type="submission" date="2018-01" db="EMBL/GenBank/DDBJ databases">
        <title>Lactibacter flavus gen. nov., sp. nov., a novel bacterium of the family Propionibacteriaceae isolated from raw milk and dairy products.</title>
        <authorList>
            <person name="Wenning M."/>
            <person name="Breitenwieser F."/>
            <person name="Huptas C."/>
            <person name="von Neubeck M."/>
            <person name="Busse H.-J."/>
            <person name="Scherer S."/>
        </authorList>
    </citation>
    <scope>NUCLEOTIDE SEQUENCE [LARGE SCALE GENOMIC DNA]</scope>
    <source>
        <strain evidence="6 7">VG341</strain>
    </source>
</reference>
<accession>A0A4Q2EHR0</accession>
<dbReference type="Pfam" id="PF00313">
    <property type="entry name" value="CSD"/>
    <property type="match status" value="1"/>
</dbReference>
<dbReference type="PIRSF" id="PIRSF002599">
    <property type="entry name" value="Cold_shock_A"/>
    <property type="match status" value="1"/>
</dbReference>
<protein>
    <submittedName>
        <fullName evidence="6">Cold-shock protein</fullName>
    </submittedName>
</protein>
<comment type="subcellular location">
    <subcellularLocation>
        <location evidence="1 3">Cytoplasm</location>
    </subcellularLocation>
</comment>
<organism evidence="6 7">
    <name type="scientific">Propioniciclava flava</name>
    <dbReference type="NCBI Taxonomy" id="2072026"/>
    <lineage>
        <taxon>Bacteria</taxon>
        <taxon>Bacillati</taxon>
        <taxon>Actinomycetota</taxon>
        <taxon>Actinomycetes</taxon>
        <taxon>Propionibacteriales</taxon>
        <taxon>Propionibacteriaceae</taxon>
        <taxon>Propioniciclava</taxon>
    </lineage>
</organism>
<evidence type="ECO:0000256" key="3">
    <source>
        <dbReference type="RuleBase" id="RU000408"/>
    </source>
</evidence>
<dbReference type="PRINTS" id="PR00050">
    <property type="entry name" value="COLDSHOCK"/>
</dbReference>
<dbReference type="InterPro" id="IPR012156">
    <property type="entry name" value="Cold_shock_CspA"/>
</dbReference>
<gene>
    <name evidence="6" type="ORF">C1706_12170</name>
</gene>
<dbReference type="RefSeq" id="WP_129459508.1">
    <property type="nucleotide sequence ID" value="NZ_PPCV01000009.1"/>
</dbReference>
<evidence type="ECO:0000313" key="7">
    <source>
        <dbReference type="Proteomes" id="UP000290624"/>
    </source>
</evidence>
<evidence type="ECO:0000259" key="5">
    <source>
        <dbReference type="PROSITE" id="PS51857"/>
    </source>
</evidence>
<dbReference type="PROSITE" id="PS00352">
    <property type="entry name" value="CSD_1"/>
    <property type="match status" value="1"/>
</dbReference>
<dbReference type="Gene3D" id="2.40.50.140">
    <property type="entry name" value="Nucleic acid-binding proteins"/>
    <property type="match status" value="1"/>
</dbReference>
<evidence type="ECO:0000313" key="6">
    <source>
        <dbReference type="EMBL" id="RXW31415.1"/>
    </source>
</evidence>
<dbReference type="SMART" id="SM00357">
    <property type="entry name" value="CSP"/>
    <property type="match status" value="1"/>
</dbReference>
<dbReference type="Proteomes" id="UP000290624">
    <property type="component" value="Unassembled WGS sequence"/>
</dbReference>
<dbReference type="SUPFAM" id="SSF50249">
    <property type="entry name" value="Nucleic acid-binding proteins"/>
    <property type="match status" value="1"/>
</dbReference>
<name>A0A4Q2EHR0_9ACTN</name>
<proteinExistence type="predicted"/>
<evidence type="ECO:0000256" key="4">
    <source>
        <dbReference type="SAM" id="MobiDB-lite"/>
    </source>
</evidence>
<dbReference type="GO" id="GO:0005737">
    <property type="term" value="C:cytoplasm"/>
    <property type="evidence" value="ECO:0007669"/>
    <property type="project" value="UniProtKB-SubCell"/>
</dbReference>
<evidence type="ECO:0000256" key="1">
    <source>
        <dbReference type="ARBA" id="ARBA00004496"/>
    </source>
</evidence>
<dbReference type="InterPro" id="IPR050181">
    <property type="entry name" value="Cold_shock_domain"/>
</dbReference>
<dbReference type="PANTHER" id="PTHR11544">
    <property type="entry name" value="COLD SHOCK DOMAIN CONTAINING PROTEINS"/>
    <property type="match status" value="1"/>
</dbReference>
<sequence>MATGTVKWFNADKGYGFISPDDGSSDVFAHYSAINSRGFRSLNEGDKVEFETEQGPKGLQATNITPLA</sequence>
<keyword evidence="2" id="KW-0963">Cytoplasm</keyword>
<dbReference type="AlphaFoldDB" id="A0A4Q2EHR0"/>
<dbReference type="GO" id="GO:0003676">
    <property type="term" value="F:nucleic acid binding"/>
    <property type="evidence" value="ECO:0007669"/>
    <property type="project" value="InterPro"/>
</dbReference>
<feature type="region of interest" description="Disordered" evidence="4">
    <location>
        <begin position="48"/>
        <end position="68"/>
    </location>
</feature>
<dbReference type="InterPro" id="IPR002059">
    <property type="entry name" value="CSP_DNA-bd"/>
</dbReference>
<dbReference type="FunFam" id="2.40.50.140:FF:000006">
    <property type="entry name" value="Cold shock protein CspC"/>
    <property type="match status" value="1"/>
</dbReference>
<dbReference type="PROSITE" id="PS51857">
    <property type="entry name" value="CSD_2"/>
    <property type="match status" value="1"/>
</dbReference>
<dbReference type="InterPro" id="IPR012340">
    <property type="entry name" value="NA-bd_OB-fold"/>
</dbReference>
<dbReference type="InterPro" id="IPR011129">
    <property type="entry name" value="CSD"/>
</dbReference>
<dbReference type="OrthoDB" id="7477356at2"/>
<comment type="caution">
    <text evidence="6">The sequence shown here is derived from an EMBL/GenBank/DDBJ whole genome shotgun (WGS) entry which is preliminary data.</text>
</comment>
<dbReference type="SMR" id="A0A4Q2EHR0"/>
<dbReference type="InterPro" id="IPR019844">
    <property type="entry name" value="CSD_CS"/>
</dbReference>
<keyword evidence="7" id="KW-1185">Reference proteome</keyword>